<feature type="region of interest" description="Disordered" evidence="1">
    <location>
        <begin position="47"/>
        <end position="76"/>
    </location>
</feature>
<evidence type="ECO:0000313" key="3">
    <source>
        <dbReference type="Proteomes" id="UP000709295"/>
    </source>
</evidence>
<dbReference type="Pfam" id="PF11326">
    <property type="entry name" value="PANTS-like"/>
    <property type="match status" value="1"/>
</dbReference>
<keyword evidence="3" id="KW-1185">Reference proteome</keyword>
<dbReference type="AlphaFoldDB" id="A0A8J5MIN2"/>
<evidence type="ECO:0000256" key="1">
    <source>
        <dbReference type="SAM" id="MobiDB-lite"/>
    </source>
</evidence>
<proteinExistence type="predicted"/>
<organism evidence="2 3">
    <name type="scientific">Phytophthora aleatoria</name>
    <dbReference type="NCBI Taxonomy" id="2496075"/>
    <lineage>
        <taxon>Eukaryota</taxon>
        <taxon>Sar</taxon>
        <taxon>Stramenopiles</taxon>
        <taxon>Oomycota</taxon>
        <taxon>Peronosporomycetes</taxon>
        <taxon>Peronosporales</taxon>
        <taxon>Peronosporaceae</taxon>
        <taxon>Phytophthora</taxon>
    </lineage>
</organism>
<dbReference type="EMBL" id="JAENGY010000074">
    <property type="protein sequence ID" value="KAG6975152.1"/>
    <property type="molecule type" value="Genomic_DNA"/>
</dbReference>
<feature type="compositionally biased region" description="Basic and acidic residues" evidence="1">
    <location>
        <begin position="247"/>
        <end position="262"/>
    </location>
</feature>
<comment type="caution">
    <text evidence="2">The sequence shown here is derived from an EMBL/GenBank/DDBJ whole genome shotgun (WGS) entry which is preliminary data.</text>
</comment>
<dbReference type="PANTHER" id="PTHR28052:SF1">
    <property type="entry name" value="UPF0545 PROTEIN C22ORF39"/>
    <property type="match status" value="1"/>
</dbReference>
<dbReference type="InterPro" id="IPR021475">
    <property type="entry name" value="Pants/Emi1-like"/>
</dbReference>
<reference evidence="2" key="1">
    <citation type="submission" date="2021-01" db="EMBL/GenBank/DDBJ databases">
        <title>Phytophthora aleatoria, a newly-described species from Pinus radiata is distinct from Phytophthora cactorum isolates based on comparative genomics.</title>
        <authorList>
            <person name="Mcdougal R."/>
            <person name="Panda P."/>
            <person name="Williams N."/>
            <person name="Studholme D.J."/>
        </authorList>
    </citation>
    <scope>NUCLEOTIDE SEQUENCE</scope>
    <source>
        <strain evidence="2">NZFS 4037</strain>
    </source>
</reference>
<dbReference type="Proteomes" id="UP000709295">
    <property type="component" value="Unassembled WGS sequence"/>
</dbReference>
<protein>
    <submittedName>
        <fullName evidence="2">Uncharacterized protein</fullName>
    </submittedName>
</protein>
<sequence length="350" mass="39390">MEMMMTASLVLQQSESINCSSKCVYSLSINGDTGLASQPQLFKSKTTFRPSSAPARRPKSALTAQNAHESDEKHTRSAASISIAYLRAAAEKKKARDREFARELFREENEFKKKISVKIEQANKMMTAIGSSKSFGPAPDRDGIHMVKVLDPVAGDRFEQLASVPLGNTMQLYSSPANNNALNKLSNSTSSRGKSLLTRTSIAPRAARLGARPSSAPREPQSEVGGSRSWRAKIKPADRSQASNAERTARYLHEEKLNKQESGETDKKMACRWFLDRSFYCVTPGNQMEHFYRYGQVDECKFTWKNMYLCYRASMMDEEKRQDFLKDTPLDAFNGPHVTDVWEKKETPGW</sequence>
<gene>
    <name evidence="2" type="ORF">JG688_00002701</name>
</gene>
<dbReference type="PANTHER" id="PTHR28052">
    <property type="entry name" value="UPF0545 PROTEIN C22ORF39"/>
    <property type="match status" value="1"/>
</dbReference>
<evidence type="ECO:0000313" key="2">
    <source>
        <dbReference type="EMBL" id="KAG6975152.1"/>
    </source>
</evidence>
<feature type="region of interest" description="Disordered" evidence="1">
    <location>
        <begin position="183"/>
        <end position="262"/>
    </location>
</feature>
<name>A0A8J5MIN2_9STRA</name>
<accession>A0A8J5MIN2</accession>